<keyword evidence="2" id="KW-0805">Transcription regulation</keyword>
<evidence type="ECO:0000256" key="3">
    <source>
        <dbReference type="ARBA" id="ARBA00023125"/>
    </source>
</evidence>
<keyword evidence="3" id="KW-0238">DNA-binding</keyword>
<dbReference type="InterPro" id="IPR005650">
    <property type="entry name" value="BlaI_family"/>
</dbReference>
<dbReference type="Gene3D" id="6.10.140.850">
    <property type="match status" value="1"/>
</dbReference>
<accession>A0ABP4EDV1</accession>
<evidence type="ECO:0000313" key="5">
    <source>
        <dbReference type="EMBL" id="GAA1104795.1"/>
    </source>
</evidence>
<dbReference type="Proteomes" id="UP001499987">
    <property type="component" value="Unassembled WGS sequence"/>
</dbReference>
<reference evidence="6" key="1">
    <citation type="journal article" date="2019" name="Int. J. Syst. Evol. Microbiol.">
        <title>The Global Catalogue of Microorganisms (GCM) 10K type strain sequencing project: providing services to taxonomists for standard genome sequencing and annotation.</title>
        <authorList>
            <consortium name="The Broad Institute Genomics Platform"/>
            <consortium name="The Broad Institute Genome Sequencing Center for Infectious Disease"/>
            <person name="Wu L."/>
            <person name="Ma J."/>
        </authorList>
    </citation>
    <scope>NUCLEOTIDE SEQUENCE [LARGE SCALE GENOMIC DNA]</scope>
    <source>
        <strain evidence="6">JCM 13002</strain>
    </source>
</reference>
<comment type="similarity">
    <text evidence="1">Belongs to the BlaI transcriptional regulatory family.</text>
</comment>
<evidence type="ECO:0000256" key="1">
    <source>
        <dbReference type="ARBA" id="ARBA00011046"/>
    </source>
</evidence>
<organism evidence="5 6">
    <name type="scientific">Kitasatospora arboriphila</name>
    <dbReference type="NCBI Taxonomy" id="258052"/>
    <lineage>
        <taxon>Bacteria</taxon>
        <taxon>Bacillati</taxon>
        <taxon>Actinomycetota</taxon>
        <taxon>Actinomycetes</taxon>
        <taxon>Kitasatosporales</taxon>
        <taxon>Streptomycetaceae</taxon>
        <taxon>Kitasatospora</taxon>
    </lineage>
</organism>
<dbReference type="Pfam" id="PF03965">
    <property type="entry name" value="Penicillinase_R"/>
    <property type="match status" value="1"/>
</dbReference>
<name>A0ABP4EDV1_9ACTN</name>
<protein>
    <submittedName>
        <fullName evidence="5">BlaI/MecI/CopY family transcriptional regulator</fullName>
    </submittedName>
</protein>
<keyword evidence="6" id="KW-1185">Reference proteome</keyword>
<dbReference type="InterPro" id="IPR036388">
    <property type="entry name" value="WH-like_DNA-bd_sf"/>
</dbReference>
<comment type="caution">
    <text evidence="5">The sequence shown here is derived from an EMBL/GenBank/DDBJ whole genome shotgun (WGS) entry which is preliminary data.</text>
</comment>
<dbReference type="EMBL" id="BAAALD010000063">
    <property type="protein sequence ID" value="GAA1104795.1"/>
    <property type="molecule type" value="Genomic_DNA"/>
</dbReference>
<evidence type="ECO:0000256" key="2">
    <source>
        <dbReference type="ARBA" id="ARBA00023015"/>
    </source>
</evidence>
<evidence type="ECO:0000256" key="4">
    <source>
        <dbReference type="ARBA" id="ARBA00023163"/>
    </source>
</evidence>
<sequence length="129" mass="14248">MKGSGGAMRGFGQLETEIMERLWSWGRPATVREVVDDLNGVRPVAYTTVNTVADILFRKGYLHRAKQGRAWAYEPVRSHEAHTAEVMREVLGGAADPRAALMLFVDGIDEDQAAALREALADRAPDDRP</sequence>
<dbReference type="Gene3D" id="1.10.10.10">
    <property type="entry name" value="Winged helix-like DNA-binding domain superfamily/Winged helix DNA-binding domain"/>
    <property type="match status" value="1"/>
</dbReference>
<evidence type="ECO:0000313" key="6">
    <source>
        <dbReference type="Proteomes" id="UP001499987"/>
    </source>
</evidence>
<dbReference type="InterPro" id="IPR036390">
    <property type="entry name" value="WH_DNA-bd_sf"/>
</dbReference>
<gene>
    <name evidence="5" type="ORF">GCM10009663_53750</name>
</gene>
<keyword evidence="4" id="KW-0804">Transcription</keyword>
<dbReference type="SUPFAM" id="SSF46785">
    <property type="entry name" value="Winged helix' DNA-binding domain"/>
    <property type="match status" value="1"/>
</dbReference>
<proteinExistence type="inferred from homology"/>